<evidence type="ECO:0000256" key="1">
    <source>
        <dbReference type="ARBA" id="ARBA00022723"/>
    </source>
</evidence>
<dbReference type="GO" id="GO:0008270">
    <property type="term" value="F:zinc ion binding"/>
    <property type="evidence" value="ECO:0007669"/>
    <property type="project" value="InterPro"/>
</dbReference>
<accession>R9P1L8</accession>
<keyword evidence="4" id="KW-0539">Nucleus</keyword>
<dbReference type="PANTHER" id="PTHR47424">
    <property type="entry name" value="REGULATORY PROTEIN GAL4"/>
    <property type="match status" value="1"/>
</dbReference>
<proteinExistence type="predicted"/>
<evidence type="ECO:0000313" key="8">
    <source>
        <dbReference type="Proteomes" id="UP000014071"/>
    </source>
</evidence>
<dbReference type="RefSeq" id="XP_012188723.1">
    <property type="nucleotide sequence ID" value="XM_012333333.1"/>
</dbReference>
<dbReference type="Gene3D" id="4.10.240.10">
    <property type="entry name" value="Zn(2)-C6 fungal-type DNA-binding domain"/>
    <property type="match status" value="1"/>
</dbReference>
<dbReference type="OrthoDB" id="39175at2759"/>
<evidence type="ECO:0000256" key="5">
    <source>
        <dbReference type="SAM" id="MobiDB-lite"/>
    </source>
</evidence>
<dbReference type="AlphaFoldDB" id="R9P1L8"/>
<feature type="region of interest" description="Disordered" evidence="5">
    <location>
        <begin position="432"/>
        <end position="457"/>
    </location>
</feature>
<feature type="compositionally biased region" description="Low complexity" evidence="5">
    <location>
        <begin position="197"/>
        <end position="213"/>
    </location>
</feature>
<dbReference type="CDD" id="cd12148">
    <property type="entry name" value="fungal_TF_MHR"/>
    <property type="match status" value="1"/>
</dbReference>
<feature type="region of interest" description="Disordered" evidence="5">
    <location>
        <begin position="838"/>
        <end position="985"/>
    </location>
</feature>
<feature type="compositionally biased region" description="Polar residues" evidence="5">
    <location>
        <begin position="879"/>
        <end position="899"/>
    </location>
</feature>
<dbReference type="InterPro" id="IPR036864">
    <property type="entry name" value="Zn2-C6_fun-type_DNA-bd_sf"/>
</dbReference>
<dbReference type="Proteomes" id="UP000014071">
    <property type="component" value="Unassembled WGS sequence"/>
</dbReference>
<keyword evidence="2" id="KW-0805">Transcription regulation</keyword>
<organism evidence="7 8">
    <name type="scientific">Pseudozyma hubeiensis (strain SY62)</name>
    <name type="common">Yeast</name>
    <dbReference type="NCBI Taxonomy" id="1305764"/>
    <lineage>
        <taxon>Eukaryota</taxon>
        <taxon>Fungi</taxon>
        <taxon>Dikarya</taxon>
        <taxon>Basidiomycota</taxon>
        <taxon>Ustilaginomycotina</taxon>
        <taxon>Ustilaginomycetes</taxon>
        <taxon>Ustilaginales</taxon>
        <taxon>Ustilaginaceae</taxon>
        <taxon>Pseudozyma</taxon>
    </lineage>
</organism>
<feature type="domain" description="Zn(2)-C6 fungal-type" evidence="6">
    <location>
        <begin position="129"/>
        <end position="158"/>
    </location>
</feature>
<feature type="compositionally biased region" description="Polar residues" evidence="5">
    <location>
        <begin position="857"/>
        <end position="867"/>
    </location>
</feature>
<dbReference type="Pfam" id="PF04082">
    <property type="entry name" value="Fungal_trans"/>
    <property type="match status" value="1"/>
</dbReference>
<evidence type="ECO:0000256" key="3">
    <source>
        <dbReference type="ARBA" id="ARBA00023163"/>
    </source>
</evidence>
<dbReference type="SMART" id="SM00066">
    <property type="entry name" value="GAL4"/>
    <property type="match status" value="1"/>
</dbReference>
<evidence type="ECO:0000259" key="6">
    <source>
        <dbReference type="PROSITE" id="PS50048"/>
    </source>
</evidence>
<dbReference type="InterPro" id="IPR007219">
    <property type="entry name" value="XnlR_reg_dom"/>
</dbReference>
<feature type="region of interest" description="Disordered" evidence="5">
    <location>
        <begin position="167"/>
        <end position="222"/>
    </location>
</feature>
<dbReference type="SMART" id="SM00906">
    <property type="entry name" value="Fungal_trans"/>
    <property type="match status" value="1"/>
</dbReference>
<dbReference type="PROSITE" id="PS00463">
    <property type="entry name" value="ZN2_CY6_FUNGAL_1"/>
    <property type="match status" value="1"/>
</dbReference>
<dbReference type="eggNOG" id="ENOG502RIW1">
    <property type="taxonomic scope" value="Eukaryota"/>
</dbReference>
<evidence type="ECO:0000256" key="4">
    <source>
        <dbReference type="ARBA" id="ARBA00023242"/>
    </source>
</evidence>
<feature type="compositionally biased region" description="Polar residues" evidence="5">
    <location>
        <begin position="172"/>
        <end position="185"/>
    </location>
</feature>
<feature type="compositionally biased region" description="Polar residues" evidence="5">
    <location>
        <begin position="963"/>
        <end position="972"/>
    </location>
</feature>
<dbReference type="GO" id="GO:0006351">
    <property type="term" value="P:DNA-templated transcription"/>
    <property type="evidence" value="ECO:0007669"/>
    <property type="project" value="InterPro"/>
</dbReference>
<evidence type="ECO:0000313" key="7">
    <source>
        <dbReference type="EMBL" id="GAC95136.1"/>
    </source>
</evidence>
<dbReference type="GeneID" id="24108002"/>
<dbReference type="InterPro" id="IPR051127">
    <property type="entry name" value="Fungal_SecMet_Regulators"/>
</dbReference>
<dbReference type="CDD" id="cd00067">
    <property type="entry name" value="GAL4"/>
    <property type="match status" value="1"/>
</dbReference>
<dbReference type="EMBL" id="DF238790">
    <property type="protein sequence ID" value="GAC95136.1"/>
    <property type="molecule type" value="Genomic_DNA"/>
</dbReference>
<dbReference type="SUPFAM" id="SSF57701">
    <property type="entry name" value="Zn2/Cys6 DNA-binding domain"/>
    <property type="match status" value="1"/>
</dbReference>
<dbReference type="HOGENOM" id="CLU_280910_0_0_1"/>
<dbReference type="GO" id="GO:0000981">
    <property type="term" value="F:DNA-binding transcription factor activity, RNA polymerase II-specific"/>
    <property type="evidence" value="ECO:0007669"/>
    <property type="project" value="InterPro"/>
</dbReference>
<feature type="region of interest" description="Disordered" evidence="5">
    <location>
        <begin position="1093"/>
        <end position="1117"/>
    </location>
</feature>
<dbReference type="GO" id="GO:0003677">
    <property type="term" value="F:DNA binding"/>
    <property type="evidence" value="ECO:0007669"/>
    <property type="project" value="InterPro"/>
</dbReference>
<protein>
    <recommendedName>
        <fullName evidence="6">Zn(2)-C6 fungal-type domain-containing protein</fullName>
    </recommendedName>
</protein>
<feature type="compositionally biased region" description="Low complexity" evidence="5">
    <location>
        <begin position="1099"/>
        <end position="1109"/>
    </location>
</feature>
<reference evidence="8" key="1">
    <citation type="journal article" date="2013" name="Genome Announc.">
        <title>Draft genome sequence of the basidiomycetous yeast-like fungus Pseudozyma hubeiensis SY62, which produces an abundant amount of the biosurfactant mannosylerythritol lipids.</title>
        <authorList>
            <person name="Konishi M."/>
            <person name="Hatada Y."/>
            <person name="Horiuchi J."/>
        </authorList>
    </citation>
    <scope>NUCLEOTIDE SEQUENCE [LARGE SCALE GENOMIC DNA]</scope>
    <source>
        <strain evidence="8">SY62</strain>
    </source>
</reference>
<feature type="region of interest" description="Disordered" evidence="5">
    <location>
        <begin position="313"/>
        <end position="340"/>
    </location>
</feature>
<keyword evidence="1" id="KW-0479">Metal-binding</keyword>
<feature type="compositionally biased region" description="Polar residues" evidence="5">
    <location>
        <begin position="317"/>
        <end position="326"/>
    </location>
</feature>
<dbReference type="STRING" id="1305764.R9P1L8"/>
<dbReference type="PROSITE" id="PS50048">
    <property type="entry name" value="ZN2_CY6_FUNGAL_2"/>
    <property type="match status" value="1"/>
</dbReference>
<dbReference type="Pfam" id="PF00172">
    <property type="entry name" value="Zn_clus"/>
    <property type="match status" value="1"/>
</dbReference>
<keyword evidence="3" id="KW-0804">Transcription</keyword>
<feature type="compositionally biased region" description="Polar residues" evidence="5">
    <location>
        <begin position="443"/>
        <end position="452"/>
    </location>
</feature>
<name>R9P1L8_PSEHS</name>
<sequence>MVYSIAGPCSETSVPVLACIVGLYSSPLIGYQSPLNLRKKKECKKNAPYLGRTERPRPLLPADGFLAIAPSTCFCAIPVLYTPSASFSRKHLFRRGHVYDRTSEFPSADIMSSADAADFGFKRFRVAKACVVCRLRKTKCNGEQPCDRCKAHSAECKYETIESPLPKRIGRTGSNSSIPNANRSSQPRDDNDDANSDDASSAPASAADAVAEARAAKRQKRAMIDQIADRRWGDRLPSRSNNSRKSGYVQHHLELYASVEQDEPTDHDPDLHTEDGIRAHDQNTGNMQFYGFTSNFNFQHRLAQTVEALRLREQHQHASSSTSRVNGSHDAPLGASDRNRRSHLPESMKIWGHQDIIFRQSPSEKSFPTLDACQEAVGDSTFLPPSIVDRFIENYMTLIQPQLGAVPKRQIVKWVKDAKALGHLSRGFSGVPSMAASGPGNQGKLQPGQSGQKPGPAPMRTNELAALYVVLALGALMDEGDWEDCFAPVSLTREGAIACATTLFLLAKKRLEEIVENSSIQSARCLVLMSFFSLQWSSPNVAYLYIGYAARMCISIGLHRETFHSPGNPRSAEHRQLWWTCYGIERMISTWFGQASAIRDDDVSARLPQPDNSYDAYLLVYAQIARVCSDMGRLSANPPANAHDVLLASERMEAEMLRIRHDAPKELAIGLRDGFNRDADDDSDSSDLVVRRYSVTILWWYLRLLIHSPLVIFALYCRSIGTDIPRSVLDKTHTSARAGQQIIDAISNARSDMPRPGLDNMRFGSFYLDSACTIVLAAILCEPSNQELAFGYLAAIDRAIKYLEKKERIYADHGTTASLHKARDLVVLARQVVRAAAGQSASSKVHDQQNAARGRSAASTVSANGTAHATGIATDASGRASQVGISRPTSTFSTSSERGTASADADGIEIDGQSGAKDGAGALRRNPFPNHLDGEARGHRGSPSDLSVSSLLGPTPTTSGTTYRPQSSTTSPAAAMGSEPAPVEGKSFANERDEWMQYFLSNFDWLSQPTGTTPQAVQLNSNGTNMSPAFSAAGTPDTVGRFFQNQLAGKGGMPMVSPGLSSPGSAGGAASLSDLDIGLLMGGVSVMEGVTDLTANGPAAGAGDSSGGDVPQSRFQS</sequence>
<feature type="compositionally biased region" description="Low complexity" evidence="5">
    <location>
        <begin position="949"/>
        <end position="962"/>
    </location>
</feature>
<dbReference type="InterPro" id="IPR001138">
    <property type="entry name" value="Zn2Cys6_DnaBD"/>
</dbReference>
<evidence type="ECO:0000256" key="2">
    <source>
        <dbReference type="ARBA" id="ARBA00023015"/>
    </source>
</evidence>
<gene>
    <name evidence="7" type="ORF">PHSY_002711</name>
</gene>
<dbReference type="PANTHER" id="PTHR47424:SF14">
    <property type="entry name" value="ZINC FINGER PROTEIN GRT1"/>
    <property type="match status" value="1"/>
</dbReference>
<keyword evidence="8" id="KW-1185">Reference proteome</keyword>